<dbReference type="EMBL" id="CAJVPU010053693">
    <property type="protein sequence ID" value="CAG8765619.1"/>
    <property type="molecule type" value="Genomic_DNA"/>
</dbReference>
<feature type="non-terminal residue" evidence="1">
    <location>
        <position position="41"/>
    </location>
</feature>
<evidence type="ECO:0000313" key="2">
    <source>
        <dbReference type="Proteomes" id="UP000789702"/>
    </source>
</evidence>
<organism evidence="1 2">
    <name type="scientific">Dentiscutata heterogama</name>
    <dbReference type="NCBI Taxonomy" id="1316150"/>
    <lineage>
        <taxon>Eukaryota</taxon>
        <taxon>Fungi</taxon>
        <taxon>Fungi incertae sedis</taxon>
        <taxon>Mucoromycota</taxon>
        <taxon>Glomeromycotina</taxon>
        <taxon>Glomeromycetes</taxon>
        <taxon>Diversisporales</taxon>
        <taxon>Gigasporaceae</taxon>
        <taxon>Dentiscutata</taxon>
    </lineage>
</organism>
<gene>
    <name evidence="1" type="ORF">DHETER_LOCUS15547</name>
</gene>
<name>A0ACA9QV45_9GLOM</name>
<feature type="non-terminal residue" evidence="1">
    <location>
        <position position="1"/>
    </location>
</feature>
<protein>
    <submittedName>
        <fullName evidence="1">13809_t:CDS:1</fullName>
    </submittedName>
</protein>
<proteinExistence type="predicted"/>
<dbReference type="Proteomes" id="UP000789702">
    <property type="component" value="Unassembled WGS sequence"/>
</dbReference>
<comment type="caution">
    <text evidence="1">The sequence shown here is derived from an EMBL/GenBank/DDBJ whole genome shotgun (WGS) entry which is preliminary data.</text>
</comment>
<evidence type="ECO:0000313" key="1">
    <source>
        <dbReference type="EMBL" id="CAG8765619.1"/>
    </source>
</evidence>
<sequence length="41" mass="4784">NYSGFAVLDKGSVETIYKAMWDTKFMVALKCLKIIRRLFLI</sequence>
<keyword evidence="2" id="KW-1185">Reference proteome</keyword>
<reference evidence="1" key="1">
    <citation type="submission" date="2021-06" db="EMBL/GenBank/DDBJ databases">
        <authorList>
            <person name="Kallberg Y."/>
            <person name="Tangrot J."/>
            <person name="Rosling A."/>
        </authorList>
    </citation>
    <scope>NUCLEOTIDE SEQUENCE</scope>
    <source>
        <strain evidence="1">IL203A</strain>
    </source>
</reference>
<accession>A0ACA9QV45</accession>